<feature type="transmembrane region" description="Helical" evidence="1">
    <location>
        <begin position="20"/>
        <end position="44"/>
    </location>
</feature>
<sequence>MSISFSGPTLRHALVTKSTVATHLMLVTGGVAFLALLAQISLPIPGSPVPVTGQTLGVLLIGSSYGAALGSATFLSYLLIGIAGAPVFAHQGAGLSRLLGATGGYLVGMLLATYLVGYLSGRKWDQRIQTSIFTMLAGSVVTFTFGLIWLQAYTDKSWSWTFNAGLTPFLLGEAIKIGIAGTSLPVIWRVVQKRLNSK</sequence>
<name>A0A6J7IIR8_9ZZZZ</name>
<dbReference type="PANTHER" id="PTHR34295">
    <property type="entry name" value="BIOTIN TRANSPORTER BIOY"/>
    <property type="match status" value="1"/>
</dbReference>
<feature type="transmembrane region" description="Helical" evidence="1">
    <location>
        <begin position="98"/>
        <end position="119"/>
    </location>
</feature>
<evidence type="ECO:0000313" key="3">
    <source>
        <dbReference type="EMBL" id="CAB4996012.1"/>
    </source>
</evidence>
<keyword evidence="1" id="KW-0812">Transmembrane</keyword>
<gene>
    <name evidence="2" type="ORF">UFOPK3774_00068</name>
    <name evidence="3" type="ORF">UFOPK4049_00131</name>
</gene>
<feature type="transmembrane region" description="Helical" evidence="1">
    <location>
        <begin position="131"/>
        <end position="150"/>
    </location>
</feature>
<feature type="transmembrane region" description="Helical" evidence="1">
    <location>
        <begin position="56"/>
        <end position="78"/>
    </location>
</feature>
<dbReference type="InterPro" id="IPR003784">
    <property type="entry name" value="BioY"/>
</dbReference>
<reference evidence="2" key="1">
    <citation type="submission" date="2020-05" db="EMBL/GenBank/DDBJ databases">
        <authorList>
            <person name="Chiriac C."/>
            <person name="Salcher M."/>
            <person name="Ghai R."/>
            <person name="Kavagutti S V."/>
        </authorList>
    </citation>
    <scope>NUCLEOTIDE SEQUENCE</scope>
</reference>
<dbReference type="Gene3D" id="1.10.1760.20">
    <property type="match status" value="1"/>
</dbReference>
<accession>A0A6J7IIR8</accession>
<feature type="transmembrane region" description="Helical" evidence="1">
    <location>
        <begin position="170"/>
        <end position="191"/>
    </location>
</feature>
<dbReference type="Pfam" id="PF02632">
    <property type="entry name" value="BioY"/>
    <property type="match status" value="1"/>
</dbReference>
<evidence type="ECO:0000313" key="2">
    <source>
        <dbReference type="EMBL" id="CAB4931098.1"/>
    </source>
</evidence>
<dbReference type="GO" id="GO:0005886">
    <property type="term" value="C:plasma membrane"/>
    <property type="evidence" value="ECO:0007669"/>
    <property type="project" value="InterPro"/>
</dbReference>
<dbReference type="EMBL" id="CAFBNG010000006">
    <property type="protein sequence ID" value="CAB4931098.1"/>
    <property type="molecule type" value="Genomic_DNA"/>
</dbReference>
<proteinExistence type="predicted"/>
<organism evidence="2">
    <name type="scientific">freshwater metagenome</name>
    <dbReference type="NCBI Taxonomy" id="449393"/>
    <lineage>
        <taxon>unclassified sequences</taxon>
        <taxon>metagenomes</taxon>
        <taxon>ecological metagenomes</taxon>
    </lineage>
</organism>
<dbReference type="PIRSF" id="PIRSF016661">
    <property type="entry name" value="BioY"/>
    <property type="match status" value="1"/>
</dbReference>
<dbReference type="AlphaFoldDB" id="A0A6J7IIR8"/>
<protein>
    <submittedName>
        <fullName evidence="2">Unannotated protein</fullName>
    </submittedName>
</protein>
<dbReference type="GO" id="GO:0015225">
    <property type="term" value="F:biotin transmembrane transporter activity"/>
    <property type="evidence" value="ECO:0007669"/>
    <property type="project" value="InterPro"/>
</dbReference>
<dbReference type="PANTHER" id="PTHR34295:SF1">
    <property type="entry name" value="BIOTIN TRANSPORTER BIOY"/>
    <property type="match status" value="1"/>
</dbReference>
<dbReference type="EMBL" id="CAFBPB010000008">
    <property type="protein sequence ID" value="CAB4996012.1"/>
    <property type="molecule type" value="Genomic_DNA"/>
</dbReference>
<keyword evidence="1" id="KW-1133">Transmembrane helix</keyword>
<keyword evidence="1" id="KW-0472">Membrane</keyword>
<evidence type="ECO:0000256" key="1">
    <source>
        <dbReference type="SAM" id="Phobius"/>
    </source>
</evidence>